<evidence type="ECO:0000259" key="4">
    <source>
        <dbReference type="PROSITE" id="PS51304"/>
    </source>
</evidence>
<dbReference type="InterPro" id="IPR001079">
    <property type="entry name" value="Galectin_CRD"/>
</dbReference>
<dbReference type="Pfam" id="PF00337">
    <property type="entry name" value="Gal-bind_lectin"/>
    <property type="match status" value="1"/>
</dbReference>
<dbReference type="GO" id="GO:0043236">
    <property type="term" value="F:laminin binding"/>
    <property type="evidence" value="ECO:0007669"/>
    <property type="project" value="TreeGrafter"/>
</dbReference>
<evidence type="ECO:0000313" key="5">
    <source>
        <dbReference type="EMBL" id="BAX25475.1"/>
    </source>
</evidence>
<dbReference type="FunFam" id="2.60.120.200:FF:000021">
    <property type="entry name" value="Galectin"/>
    <property type="match status" value="1"/>
</dbReference>
<sequence>MDFVEVKNLIIKPGMELTVDGVFNANPERFSINVGHSTKEVAVHFDVRFSFGSDQRLLVMNHKTNDYWQEEQRDLRFPFTAGKPFQVSAIFNSDTFDIRLPDGQVVHFPNRLGAHEYKYIFFLGDATVKTISVNVAGYNKAPTP</sequence>
<comment type="subunit">
    <text evidence="1">Homodimer.</text>
</comment>
<dbReference type="Gene3D" id="2.60.120.200">
    <property type="match status" value="1"/>
</dbReference>
<organism evidence="5">
    <name type="scientific">Anguilla reinhardtii</name>
    <name type="common">Speckled longfin eel</name>
    <dbReference type="NCBI Taxonomy" id="48165"/>
    <lineage>
        <taxon>Eukaryota</taxon>
        <taxon>Metazoa</taxon>
        <taxon>Chordata</taxon>
        <taxon>Craniata</taxon>
        <taxon>Vertebrata</taxon>
        <taxon>Euteleostomi</taxon>
        <taxon>Actinopterygii</taxon>
        <taxon>Neopterygii</taxon>
        <taxon>Teleostei</taxon>
        <taxon>Anguilliformes</taxon>
        <taxon>Anguillidae</taxon>
        <taxon>Anguilla</taxon>
    </lineage>
</organism>
<protein>
    <recommendedName>
        <fullName evidence="3">Galectin</fullName>
    </recommendedName>
</protein>
<evidence type="ECO:0000256" key="2">
    <source>
        <dbReference type="ARBA" id="ARBA00022734"/>
    </source>
</evidence>
<dbReference type="AlphaFoldDB" id="A0A1W7GKG8"/>
<evidence type="ECO:0000256" key="1">
    <source>
        <dbReference type="ARBA" id="ARBA00011738"/>
    </source>
</evidence>
<proteinExistence type="predicted"/>
<accession>A0A1W7GKG8</accession>
<dbReference type="GO" id="GO:0005615">
    <property type="term" value="C:extracellular space"/>
    <property type="evidence" value="ECO:0007669"/>
    <property type="project" value="TreeGrafter"/>
</dbReference>
<feature type="domain" description="Galectin" evidence="4">
    <location>
        <begin position="3"/>
        <end position="134"/>
    </location>
</feature>
<dbReference type="GO" id="GO:0030246">
    <property type="term" value="F:carbohydrate binding"/>
    <property type="evidence" value="ECO:0007669"/>
    <property type="project" value="UniProtKB-UniRule"/>
</dbReference>
<dbReference type="SMART" id="SM00908">
    <property type="entry name" value="Gal-bind_lectin"/>
    <property type="match status" value="1"/>
</dbReference>
<dbReference type="CDD" id="cd00070">
    <property type="entry name" value="GLECT"/>
    <property type="match status" value="1"/>
</dbReference>
<dbReference type="SMART" id="SM00276">
    <property type="entry name" value="GLECT"/>
    <property type="match status" value="1"/>
</dbReference>
<keyword evidence="2 3" id="KW-0430">Lectin</keyword>
<dbReference type="EMBL" id="LC191290">
    <property type="protein sequence ID" value="BAX25475.1"/>
    <property type="molecule type" value="Genomic_DNA"/>
</dbReference>
<dbReference type="PANTHER" id="PTHR11346">
    <property type="entry name" value="GALECTIN"/>
    <property type="match status" value="1"/>
</dbReference>
<dbReference type="SUPFAM" id="SSF49899">
    <property type="entry name" value="Concanavalin A-like lectins/glucanases"/>
    <property type="match status" value="1"/>
</dbReference>
<dbReference type="PANTHER" id="PTHR11346:SF97">
    <property type="entry name" value="GALECTIN-1"/>
    <property type="match status" value="1"/>
</dbReference>
<reference evidence="5" key="1">
    <citation type="submission" date="2016-10" db="EMBL/GenBank/DDBJ databases">
        <title>Mucosal galectin genes in all freshwater eels of the genus Anguilla.</title>
        <authorList>
            <person name="Tsutsui S."/>
        </authorList>
    </citation>
    <scope>NUCLEOTIDE SEQUENCE</scope>
</reference>
<dbReference type="InterPro" id="IPR013320">
    <property type="entry name" value="ConA-like_dom_sf"/>
</dbReference>
<dbReference type="PROSITE" id="PS51304">
    <property type="entry name" value="GALECTIN"/>
    <property type="match status" value="1"/>
</dbReference>
<name>A0A1W7GKG8_ANGRE</name>
<evidence type="ECO:0000256" key="3">
    <source>
        <dbReference type="RuleBase" id="RU102079"/>
    </source>
</evidence>
<dbReference type="InterPro" id="IPR044156">
    <property type="entry name" value="Galectin-like"/>
</dbReference>
<gene>
    <name evidence="5" type="primary">GLC</name>
</gene>